<name>A0A1L7R7W1_9ACTO</name>
<gene>
    <name evidence="1" type="ORF">AAM4_0030</name>
</gene>
<dbReference type="RefSeq" id="WP_244671409.1">
    <property type="nucleotide sequence ID" value="NZ_LK995460.1"/>
</dbReference>
<dbReference type="GO" id="GO:0005840">
    <property type="term" value="C:ribosome"/>
    <property type="evidence" value="ECO:0007669"/>
    <property type="project" value="UniProtKB-KW"/>
</dbReference>
<reference evidence="1" key="1">
    <citation type="submission" date="2014-07" db="EMBL/GenBank/DDBJ databases">
        <authorList>
            <person name="Zhang J.E."/>
            <person name="Yang H."/>
            <person name="Guo J."/>
            <person name="Deng Z."/>
            <person name="Luo H."/>
            <person name="Luo M."/>
            <person name="Zhao B."/>
        </authorList>
    </citation>
    <scope>NUCLEOTIDE SEQUENCE</scope>
    <source>
        <strain evidence="1">AM4</strain>
    </source>
</reference>
<sequence>MKDAPHTSLFSWLFGRDKSKATLVPAPTAGGTATGNNAAGSVLAGADAGIGTAEVSAEELALILHKQPIAAIKAYRERTGADLKAAKTAIDAAAAEIAAGRVPVVASSSAGPVSSFPQPNPEEIELVTSGRPIAAIKAYRERTGADLKTAKAVIDTIGTD</sequence>
<protein>
    <submittedName>
        <fullName evidence="1">Ribosomal protein L7/L12 C-terminal domain</fullName>
    </submittedName>
</protein>
<organism evidence="1">
    <name type="scientific">Actinomyces succiniciruminis</name>
    <dbReference type="NCBI Taxonomy" id="1522002"/>
    <lineage>
        <taxon>Bacteria</taxon>
        <taxon>Bacillati</taxon>
        <taxon>Actinomycetota</taxon>
        <taxon>Actinomycetes</taxon>
        <taxon>Actinomycetales</taxon>
        <taxon>Actinomycetaceae</taxon>
        <taxon>Actinomyces</taxon>
    </lineage>
</organism>
<dbReference type="AlphaFoldDB" id="A0A1L7R7W1"/>
<keyword evidence="1" id="KW-0687">Ribonucleoprotein</keyword>
<accession>A0A1L7R7W1</accession>
<dbReference type="Gene3D" id="3.30.1390.10">
    <property type="match status" value="2"/>
</dbReference>
<proteinExistence type="predicted"/>
<evidence type="ECO:0000313" key="1">
    <source>
        <dbReference type="EMBL" id="CED89925.1"/>
    </source>
</evidence>
<dbReference type="InterPro" id="IPR014719">
    <property type="entry name" value="Ribosomal_bL12_C/ClpS-like"/>
</dbReference>
<keyword evidence="1" id="KW-0689">Ribosomal protein</keyword>
<dbReference type="EMBL" id="LK995460">
    <property type="protein sequence ID" value="CED89925.1"/>
    <property type="molecule type" value="Genomic_DNA"/>
</dbReference>